<dbReference type="Gene3D" id="3.40.50.1000">
    <property type="entry name" value="HAD superfamily/HAD-like"/>
    <property type="match status" value="1"/>
</dbReference>
<dbReference type="GO" id="GO:0000287">
    <property type="term" value="F:magnesium ion binding"/>
    <property type="evidence" value="ECO:0007669"/>
    <property type="project" value="TreeGrafter"/>
</dbReference>
<dbReference type="SUPFAM" id="SSF56784">
    <property type="entry name" value="HAD-like"/>
    <property type="match status" value="1"/>
</dbReference>
<dbReference type="Gene3D" id="3.30.1240.10">
    <property type="match status" value="1"/>
</dbReference>
<dbReference type="InterPro" id="IPR036412">
    <property type="entry name" value="HAD-like_sf"/>
</dbReference>
<sequence length="299" mass="31399">MTGTATAPRLLLALDCDGTLLDPTGHITPRVRDAVRAAAEAGALVTLATGRRLQGARQYAAELGLRTPLVLQDGATVQDPLTGALLHQDPLPAALVVRLVQLALEYGLHPLLQRITEDPVGDTIHVLDAAGEDPVMAQYLASRTPVMRGDQAGLIAATPIARFQAMGAEAPARALLAHVQERVEELCCRALLSAPLDYADFPLWAVLVSNGGCSKAEAVAALAARHQLTLAQCVVVGDWFNDVELLEQVRDAGGVSVAMGQAPDEVKAAAGFVVGTNVEDGVAEAIERFVLPALQPARR</sequence>
<dbReference type="GO" id="GO:0016791">
    <property type="term" value="F:phosphatase activity"/>
    <property type="evidence" value="ECO:0007669"/>
    <property type="project" value="TreeGrafter"/>
</dbReference>
<evidence type="ECO:0000313" key="1">
    <source>
        <dbReference type="EMBL" id="CAA9296932.1"/>
    </source>
</evidence>
<proteinExistence type="predicted"/>
<gene>
    <name evidence="1" type="ORF">AVDCRST_MAG77-5270</name>
</gene>
<dbReference type="InterPro" id="IPR023214">
    <property type="entry name" value="HAD_sf"/>
</dbReference>
<protein>
    <submittedName>
        <fullName evidence="1">Uncharacterized protein</fullName>
    </submittedName>
</protein>
<organism evidence="1">
    <name type="scientific">uncultured Chloroflexota bacterium</name>
    <dbReference type="NCBI Taxonomy" id="166587"/>
    <lineage>
        <taxon>Bacteria</taxon>
        <taxon>Bacillati</taxon>
        <taxon>Chloroflexota</taxon>
        <taxon>environmental samples</taxon>
    </lineage>
</organism>
<dbReference type="Pfam" id="PF08282">
    <property type="entry name" value="Hydrolase_3"/>
    <property type="match status" value="1"/>
</dbReference>
<accession>A0A6J4K7A8</accession>
<dbReference type="PANTHER" id="PTHR10000">
    <property type="entry name" value="PHOSPHOSERINE PHOSPHATASE"/>
    <property type="match status" value="1"/>
</dbReference>
<name>A0A6J4K7A8_9CHLR</name>
<dbReference type="AlphaFoldDB" id="A0A6J4K7A8"/>
<reference evidence="1" key="1">
    <citation type="submission" date="2020-02" db="EMBL/GenBank/DDBJ databases">
        <authorList>
            <person name="Meier V. D."/>
        </authorList>
    </citation>
    <scope>NUCLEOTIDE SEQUENCE</scope>
    <source>
        <strain evidence="1">AVDCRST_MAG77</strain>
    </source>
</reference>
<dbReference type="PANTHER" id="PTHR10000:SF8">
    <property type="entry name" value="HAD SUPERFAMILY HYDROLASE-LIKE, TYPE 3"/>
    <property type="match status" value="1"/>
</dbReference>
<dbReference type="GO" id="GO:0005829">
    <property type="term" value="C:cytosol"/>
    <property type="evidence" value="ECO:0007669"/>
    <property type="project" value="TreeGrafter"/>
</dbReference>
<dbReference type="EMBL" id="CADCTC010000273">
    <property type="protein sequence ID" value="CAA9296932.1"/>
    <property type="molecule type" value="Genomic_DNA"/>
</dbReference>